<sequence>MAELLFIATTIFVAYVLFVVVGGDKKDKAKAAEPVAKPVTTTASAAPVTKEIKQEAAEPAKPVSKPSAAKAKAAPAAKKTAPATPVRADSLKNPKTGEVAKMPNNYAFAKRWIKEALVEEGLLDKIYKNNELDAATTSKIHDALQQLKALEKYQ</sequence>
<evidence type="ECO:0000313" key="3">
    <source>
        <dbReference type="EMBL" id="WAR44357.1"/>
    </source>
</evidence>
<reference evidence="3" key="1">
    <citation type="submission" date="2022-11" db="EMBL/GenBank/DDBJ databases">
        <title>Methylomonas rapida sp. nov., Carotenoid-Producing Obligate Methanotrophs with High Growth Characteristics and Biotechnological Potential.</title>
        <authorList>
            <person name="Tikhonova E.N."/>
            <person name="Suleimanov R.Z."/>
            <person name="Miroshnikov K."/>
            <person name="Oshkin I.Y."/>
            <person name="Belova S.E."/>
            <person name="Danilova O.V."/>
            <person name="Ashikhmin A."/>
            <person name="Konopkin A."/>
            <person name="But S.Y."/>
            <person name="Khmelenina V.N."/>
            <person name="Kuznetsov N."/>
            <person name="Pimenov N.V."/>
            <person name="Dedysh S.N."/>
        </authorList>
    </citation>
    <scope>NUCLEOTIDE SEQUENCE</scope>
    <source>
        <strain evidence="3">MP1</strain>
    </source>
</reference>
<feature type="compositionally biased region" description="Low complexity" evidence="1">
    <location>
        <begin position="32"/>
        <end position="49"/>
    </location>
</feature>
<keyword evidence="2" id="KW-1133">Transmembrane helix</keyword>
<accession>A0ABY7GHB7</accession>
<feature type="region of interest" description="Disordered" evidence="1">
    <location>
        <begin position="30"/>
        <end position="97"/>
    </location>
</feature>
<feature type="compositionally biased region" description="Low complexity" evidence="1">
    <location>
        <begin position="59"/>
        <end position="86"/>
    </location>
</feature>
<evidence type="ECO:0000256" key="1">
    <source>
        <dbReference type="SAM" id="MobiDB-lite"/>
    </source>
</evidence>
<dbReference type="RefSeq" id="WP_255189333.1">
    <property type="nucleotide sequence ID" value="NZ_CP113517.1"/>
</dbReference>
<keyword evidence="4" id="KW-1185">Reference proteome</keyword>
<name>A0ABY7GHB7_9GAMM</name>
<evidence type="ECO:0000256" key="2">
    <source>
        <dbReference type="SAM" id="Phobius"/>
    </source>
</evidence>
<feature type="transmembrane region" description="Helical" evidence="2">
    <location>
        <begin position="6"/>
        <end position="23"/>
    </location>
</feature>
<proteinExistence type="predicted"/>
<dbReference type="EMBL" id="CP113517">
    <property type="protein sequence ID" value="WAR44357.1"/>
    <property type="molecule type" value="Genomic_DNA"/>
</dbReference>
<gene>
    <name evidence="3" type="ORF">NM686_018670</name>
</gene>
<dbReference type="Proteomes" id="UP001162780">
    <property type="component" value="Chromosome"/>
</dbReference>
<protein>
    <submittedName>
        <fullName evidence="3">Uncharacterized protein</fullName>
    </submittedName>
</protein>
<keyword evidence="2" id="KW-0472">Membrane</keyword>
<organism evidence="3 4">
    <name type="scientific">Methylomonas rapida</name>
    <dbReference type="NCBI Taxonomy" id="2963939"/>
    <lineage>
        <taxon>Bacteria</taxon>
        <taxon>Pseudomonadati</taxon>
        <taxon>Pseudomonadota</taxon>
        <taxon>Gammaproteobacteria</taxon>
        <taxon>Methylococcales</taxon>
        <taxon>Methylococcaceae</taxon>
        <taxon>Methylomonas</taxon>
    </lineage>
</organism>
<evidence type="ECO:0000313" key="4">
    <source>
        <dbReference type="Proteomes" id="UP001162780"/>
    </source>
</evidence>
<keyword evidence="2" id="KW-0812">Transmembrane</keyword>